<feature type="domain" description="Transposase IS110-like N-terminal" evidence="2">
    <location>
        <begin position="8"/>
        <end position="150"/>
    </location>
</feature>
<keyword evidence="1" id="KW-0175">Coiled coil</keyword>
<dbReference type="GO" id="GO:0006313">
    <property type="term" value="P:DNA transposition"/>
    <property type="evidence" value="ECO:0007669"/>
    <property type="project" value="InterPro"/>
</dbReference>
<evidence type="ECO:0000259" key="3">
    <source>
        <dbReference type="Pfam" id="PF02371"/>
    </source>
</evidence>
<protein>
    <submittedName>
        <fullName evidence="4">IS110 family transposase</fullName>
    </submittedName>
</protein>
<keyword evidence="5" id="KW-1185">Reference proteome</keyword>
<dbReference type="NCBIfam" id="NF033542">
    <property type="entry name" value="transpos_IS110"/>
    <property type="match status" value="1"/>
</dbReference>
<dbReference type="Pfam" id="PF02371">
    <property type="entry name" value="Transposase_20"/>
    <property type="match status" value="1"/>
</dbReference>
<dbReference type="InterPro" id="IPR002525">
    <property type="entry name" value="Transp_IS110-like_N"/>
</dbReference>
<dbReference type="PANTHER" id="PTHR33055:SF3">
    <property type="entry name" value="PUTATIVE TRANSPOSASE FOR IS117-RELATED"/>
    <property type="match status" value="1"/>
</dbReference>
<accession>A0A399STF1</accession>
<evidence type="ECO:0000256" key="1">
    <source>
        <dbReference type="SAM" id="Coils"/>
    </source>
</evidence>
<gene>
    <name evidence="4" type="ORF">D1614_23605</name>
</gene>
<proteinExistence type="predicted"/>
<organism evidence="4 5">
    <name type="scientific">Maribellus luteus</name>
    <dbReference type="NCBI Taxonomy" id="2305463"/>
    <lineage>
        <taxon>Bacteria</taxon>
        <taxon>Pseudomonadati</taxon>
        <taxon>Bacteroidota</taxon>
        <taxon>Bacteroidia</taxon>
        <taxon>Marinilabiliales</taxon>
        <taxon>Prolixibacteraceae</taxon>
        <taxon>Maribellus</taxon>
    </lineage>
</organism>
<feature type="coiled-coil region" evidence="1">
    <location>
        <begin position="157"/>
        <end position="184"/>
    </location>
</feature>
<dbReference type="RefSeq" id="WP_119440459.1">
    <property type="nucleotide sequence ID" value="NZ_QWGR01000047.1"/>
</dbReference>
<dbReference type="PANTHER" id="PTHR33055">
    <property type="entry name" value="TRANSPOSASE FOR INSERTION SEQUENCE ELEMENT IS1111A"/>
    <property type="match status" value="1"/>
</dbReference>
<sequence length="326" mass="37242">MHKSKEFIGIDISKKVFDVWSEKWGYKQFKNTSEGFSAFLLLLTSQSWCVMEFTGSYYHQLALFLHDNDVAVSVVNPLVIKRFIQMKLQHNKTDKSDARMIVRYAKEQPLSLWKPQPQYIRDCKDLHTVISLYHKQRTALKNKLHSFVDQGLKGKVVTSVKRHIRQLDAEIKLLESQLETIIKTHEQELLSNLLSIPGLGRKTAILLIVCTNGFKTFENSRQLSAFFGLSPVIRASGSSVRGKTRISKRGNPMVRNHLFMCSFTAYSKNHQCKALYERIVNKGKSKKLALIAVTNKLLAQSLAIAKSGVRYDPDFKSVNPSNNFSF</sequence>
<name>A0A399STF1_9BACT</name>
<comment type="caution">
    <text evidence="4">The sequence shown here is derived from an EMBL/GenBank/DDBJ whole genome shotgun (WGS) entry which is preliminary data.</text>
</comment>
<dbReference type="GO" id="GO:0004803">
    <property type="term" value="F:transposase activity"/>
    <property type="evidence" value="ECO:0007669"/>
    <property type="project" value="InterPro"/>
</dbReference>
<dbReference type="GO" id="GO:0003677">
    <property type="term" value="F:DNA binding"/>
    <property type="evidence" value="ECO:0007669"/>
    <property type="project" value="InterPro"/>
</dbReference>
<feature type="domain" description="Transposase IS116/IS110/IS902 C-terminal" evidence="3">
    <location>
        <begin position="192"/>
        <end position="277"/>
    </location>
</feature>
<evidence type="ECO:0000259" key="2">
    <source>
        <dbReference type="Pfam" id="PF01548"/>
    </source>
</evidence>
<dbReference type="EMBL" id="QWGR01000047">
    <property type="protein sequence ID" value="RIJ45237.1"/>
    <property type="molecule type" value="Genomic_DNA"/>
</dbReference>
<evidence type="ECO:0000313" key="4">
    <source>
        <dbReference type="EMBL" id="RIJ45237.1"/>
    </source>
</evidence>
<dbReference type="OrthoDB" id="964423at2"/>
<dbReference type="Pfam" id="PF01548">
    <property type="entry name" value="DEDD_Tnp_IS110"/>
    <property type="match status" value="1"/>
</dbReference>
<dbReference type="InterPro" id="IPR047650">
    <property type="entry name" value="Transpos_IS110"/>
</dbReference>
<reference evidence="4 5" key="1">
    <citation type="submission" date="2018-08" db="EMBL/GenBank/DDBJ databases">
        <title>Pallidiluteibacterium maritimus gen. nov., sp. nov., isolated from coastal sediment.</title>
        <authorList>
            <person name="Zhou L.Y."/>
        </authorList>
    </citation>
    <scope>NUCLEOTIDE SEQUENCE [LARGE SCALE GENOMIC DNA]</scope>
    <source>
        <strain evidence="4 5">XSD2</strain>
    </source>
</reference>
<evidence type="ECO:0000313" key="5">
    <source>
        <dbReference type="Proteomes" id="UP000265926"/>
    </source>
</evidence>
<dbReference type="InterPro" id="IPR003346">
    <property type="entry name" value="Transposase_20"/>
</dbReference>
<dbReference type="AlphaFoldDB" id="A0A399STF1"/>
<dbReference type="Proteomes" id="UP000265926">
    <property type="component" value="Unassembled WGS sequence"/>
</dbReference>